<dbReference type="EMBL" id="GG738850">
    <property type="protein sequence ID" value="EFC48658.1"/>
    <property type="molecule type" value="Genomic_DNA"/>
</dbReference>
<evidence type="ECO:0000313" key="7">
    <source>
        <dbReference type="EMBL" id="EFC48658.1"/>
    </source>
</evidence>
<dbReference type="STRING" id="5762.D2V3L3"/>
<dbReference type="InterPro" id="IPR006689">
    <property type="entry name" value="Small_GTPase_ARF/SAR"/>
</dbReference>
<dbReference type="InterPro" id="IPR024156">
    <property type="entry name" value="Small_GTPase_ARF"/>
</dbReference>
<dbReference type="PRINTS" id="PR00328">
    <property type="entry name" value="SAR1GTPBP"/>
</dbReference>
<dbReference type="SMART" id="SM00178">
    <property type="entry name" value="SAR"/>
    <property type="match status" value="1"/>
</dbReference>
<feature type="binding site" evidence="5">
    <location>
        <position position="15"/>
    </location>
    <ligand>
        <name>Mg(2+)</name>
        <dbReference type="ChEBI" id="CHEBI:18420"/>
    </ligand>
</feature>
<gene>
    <name evidence="7" type="ORF">NAEGRDRAFT_77246</name>
</gene>
<evidence type="ECO:0000313" key="8">
    <source>
        <dbReference type="Proteomes" id="UP000006671"/>
    </source>
</evidence>
<dbReference type="GO" id="GO:0030010">
    <property type="term" value="P:establishment of cell polarity"/>
    <property type="evidence" value="ECO:0007669"/>
    <property type="project" value="UniProtKB-ARBA"/>
</dbReference>
<reference evidence="7 8" key="1">
    <citation type="journal article" date="2010" name="Cell">
        <title>The genome of Naegleria gruberi illuminates early eukaryotic versatility.</title>
        <authorList>
            <person name="Fritz-Laylin L.K."/>
            <person name="Prochnik S.E."/>
            <person name="Ginger M.L."/>
            <person name="Dacks J.B."/>
            <person name="Carpenter M.L."/>
            <person name="Field M.C."/>
            <person name="Kuo A."/>
            <person name="Paredez A."/>
            <person name="Chapman J."/>
            <person name="Pham J."/>
            <person name="Shu S."/>
            <person name="Neupane R."/>
            <person name="Cipriano M."/>
            <person name="Mancuso J."/>
            <person name="Tu H."/>
            <person name="Salamov A."/>
            <person name="Lindquist E."/>
            <person name="Shapiro H."/>
            <person name="Lucas S."/>
            <person name="Grigoriev I.V."/>
            <person name="Cande W.Z."/>
            <person name="Fulton C."/>
            <person name="Rokhsar D.S."/>
            <person name="Dawson S.C."/>
        </authorList>
    </citation>
    <scope>NUCLEOTIDE SEQUENCE [LARGE SCALE GENOMIC DNA]</scope>
    <source>
        <strain evidence="7 8">NEG-M</strain>
    </source>
</reference>
<dbReference type="GO" id="GO:0005525">
    <property type="term" value="F:GTP binding"/>
    <property type="evidence" value="ECO:0007669"/>
    <property type="project" value="UniProtKB-KW"/>
</dbReference>
<dbReference type="VEuPathDB" id="AmoebaDB:NAEGRDRAFT_77246"/>
<feature type="binding site" evidence="4">
    <location>
        <position position="37"/>
    </location>
    <ligand>
        <name>GTP</name>
        <dbReference type="ChEBI" id="CHEBI:37565"/>
    </ligand>
</feature>
<organism evidence="8">
    <name type="scientific">Naegleria gruberi</name>
    <name type="common">Amoeba</name>
    <dbReference type="NCBI Taxonomy" id="5762"/>
    <lineage>
        <taxon>Eukaryota</taxon>
        <taxon>Discoba</taxon>
        <taxon>Heterolobosea</taxon>
        <taxon>Tetramitia</taxon>
        <taxon>Eutetramitia</taxon>
        <taxon>Vahlkampfiidae</taxon>
        <taxon>Naegleria</taxon>
    </lineage>
</organism>
<dbReference type="GO" id="GO:0046872">
    <property type="term" value="F:metal ion binding"/>
    <property type="evidence" value="ECO:0007669"/>
    <property type="project" value="UniProtKB-KW"/>
</dbReference>
<dbReference type="RefSeq" id="XP_002681402.1">
    <property type="nucleotide sequence ID" value="XM_002681356.1"/>
</dbReference>
<dbReference type="SUPFAM" id="SSF52540">
    <property type="entry name" value="P-loop containing nucleoside triphosphate hydrolases"/>
    <property type="match status" value="1"/>
</dbReference>
<feature type="binding site" evidence="4">
    <location>
        <begin position="93"/>
        <end position="96"/>
    </location>
    <ligand>
        <name>GTP</name>
        <dbReference type="ChEBI" id="CHEBI:37565"/>
    </ligand>
</feature>
<dbReference type="PROSITE" id="PS51417">
    <property type="entry name" value="ARF"/>
    <property type="match status" value="1"/>
</dbReference>
<evidence type="ECO:0000256" key="2">
    <source>
        <dbReference type="ARBA" id="ARBA00022741"/>
    </source>
</evidence>
<evidence type="ECO:0000256" key="4">
    <source>
        <dbReference type="PIRSR" id="PIRSR606689-1"/>
    </source>
</evidence>
<name>D2V3L3_NAEGR</name>
<protein>
    <submittedName>
        <fullName evidence="7">ARF/SAR family small GTPase</fullName>
    </submittedName>
</protein>
<evidence type="ECO:0000256" key="5">
    <source>
        <dbReference type="PIRSR" id="PIRSR606689-2"/>
    </source>
</evidence>
<dbReference type="OrthoDB" id="2011769at2759"/>
<dbReference type="PROSITE" id="PS51419">
    <property type="entry name" value="RAB"/>
    <property type="match status" value="1"/>
</dbReference>
<dbReference type="NCBIfam" id="TIGR00231">
    <property type="entry name" value="small_GTP"/>
    <property type="match status" value="1"/>
</dbReference>
<dbReference type="InterPro" id="IPR005225">
    <property type="entry name" value="Small_GTP-bd"/>
</dbReference>
<dbReference type="eggNOG" id="KOG0070">
    <property type="taxonomic scope" value="Eukaryota"/>
</dbReference>
<dbReference type="Pfam" id="PF00025">
    <property type="entry name" value="Arf"/>
    <property type="match status" value="1"/>
</dbReference>
<evidence type="ECO:0000256" key="6">
    <source>
        <dbReference type="RuleBase" id="RU003925"/>
    </source>
</evidence>
<keyword evidence="2 4" id="KW-0547">Nucleotide-binding</keyword>
<accession>D2V3L3</accession>
<keyword evidence="5" id="KW-0460">Magnesium</keyword>
<dbReference type="GeneID" id="8852378"/>
<dbReference type="FunFam" id="3.40.50.300:FF:000412">
    <property type="entry name" value="ADP-ribosylation factor 1"/>
    <property type="match status" value="1"/>
</dbReference>
<evidence type="ECO:0000256" key="1">
    <source>
        <dbReference type="ARBA" id="ARBA00010290"/>
    </source>
</evidence>
<dbReference type="Proteomes" id="UP000006671">
    <property type="component" value="Unassembled WGS sequence"/>
</dbReference>
<keyword evidence="3 4" id="KW-0342">GTP-binding</keyword>
<dbReference type="InParanoid" id="D2V3L3"/>
<dbReference type="InterPro" id="IPR027417">
    <property type="entry name" value="P-loop_NTPase"/>
</dbReference>
<dbReference type="GO" id="GO:0003924">
    <property type="term" value="F:GTPase activity"/>
    <property type="evidence" value="ECO:0007669"/>
    <property type="project" value="InterPro"/>
</dbReference>
<sequence>MNYRHLGEIVETQPTIGSNVEEVNYKNIKMQMWDLGGQSSLRASWQIYFSNSQGIILVVDSTDRNRISIVKEELFRILECAELKGASILVFANKQDVKGAMTATEVSKALNLQNIKSHDWHIQSCCALTGDGLGPGMDWLTERISSHKTSK</sequence>
<proteinExistence type="inferred from homology"/>
<comment type="similarity">
    <text evidence="1 6">Belongs to the small GTPase superfamily. Arf family.</text>
</comment>
<dbReference type="AlphaFoldDB" id="D2V3L3"/>
<dbReference type="PANTHER" id="PTHR11711">
    <property type="entry name" value="ADP RIBOSYLATION FACTOR-RELATED"/>
    <property type="match status" value="1"/>
</dbReference>
<dbReference type="Gene3D" id="3.40.50.300">
    <property type="entry name" value="P-loop containing nucleotide triphosphate hydrolases"/>
    <property type="match status" value="1"/>
</dbReference>
<evidence type="ECO:0000256" key="3">
    <source>
        <dbReference type="ARBA" id="ARBA00023134"/>
    </source>
</evidence>
<dbReference type="SMART" id="SM00177">
    <property type="entry name" value="ARF"/>
    <property type="match status" value="1"/>
</dbReference>
<keyword evidence="8" id="KW-1185">Reference proteome</keyword>
<dbReference type="KEGG" id="ngr:NAEGRDRAFT_77246"/>
<keyword evidence="5" id="KW-0479">Metal-binding</keyword>